<gene>
    <name evidence="9" type="ordered locus">Dole_2996</name>
</gene>
<keyword evidence="10" id="KW-1185">Reference proteome</keyword>
<dbReference type="GO" id="GO:0006783">
    <property type="term" value="P:heme biosynthetic process"/>
    <property type="evidence" value="ECO:0007669"/>
    <property type="project" value="UniProtKB-KW"/>
</dbReference>
<protein>
    <recommendedName>
        <fullName evidence="5">siroheme decarboxylase</fullName>
        <ecNumber evidence="5">4.1.1.111</ecNumber>
    </recommendedName>
</protein>
<organism evidence="9 10">
    <name type="scientific">Desulfosudis oleivorans (strain DSM 6200 / JCM 39069 / Hxd3)</name>
    <name type="common">Desulfococcus oleovorans</name>
    <dbReference type="NCBI Taxonomy" id="96561"/>
    <lineage>
        <taxon>Bacteria</taxon>
        <taxon>Pseudomonadati</taxon>
        <taxon>Thermodesulfobacteriota</taxon>
        <taxon>Desulfobacteria</taxon>
        <taxon>Desulfobacterales</taxon>
        <taxon>Desulfosudaceae</taxon>
        <taxon>Desulfosudis</taxon>
    </lineage>
</organism>
<comment type="catalytic activity">
    <reaction evidence="6">
        <text>siroheme + 2 H(+) = 12,18-didecarboxysiroheme + 2 CO2</text>
        <dbReference type="Rhea" id="RHEA:19093"/>
        <dbReference type="ChEBI" id="CHEBI:15378"/>
        <dbReference type="ChEBI" id="CHEBI:16526"/>
        <dbReference type="ChEBI" id="CHEBI:60052"/>
        <dbReference type="ChEBI" id="CHEBI:140497"/>
        <dbReference type="EC" id="4.1.1.111"/>
    </reaction>
</comment>
<dbReference type="GO" id="GO:0016829">
    <property type="term" value="F:lyase activity"/>
    <property type="evidence" value="ECO:0007669"/>
    <property type="project" value="UniProtKB-KW"/>
</dbReference>
<dbReference type="PANTHER" id="PTHR43413">
    <property type="entry name" value="TRANSCRIPTIONAL REGULATOR, ASNC FAMILY"/>
    <property type="match status" value="1"/>
</dbReference>
<evidence type="ECO:0000256" key="6">
    <source>
        <dbReference type="ARBA" id="ARBA00048470"/>
    </source>
</evidence>
<dbReference type="Pfam" id="PF17805">
    <property type="entry name" value="AsnC_trans_reg2"/>
    <property type="match status" value="1"/>
</dbReference>
<keyword evidence="3" id="KW-0456">Lyase</keyword>
<comment type="similarity">
    <text evidence="4">Belongs to the Ahb/Nir family.</text>
</comment>
<accession>A8ZZ26</accession>
<dbReference type="EC" id="4.1.1.111" evidence="5"/>
<dbReference type="AlphaFoldDB" id="A8ZZ26"/>
<dbReference type="Pfam" id="PF22451">
    <property type="entry name" value="NirdL-like_HTH"/>
    <property type="match status" value="1"/>
</dbReference>
<dbReference type="SUPFAM" id="SSF46785">
    <property type="entry name" value="Winged helix' DNA-binding domain"/>
    <property type="match status" value="1"/>
</dbReference>
<evidence type="ECO:0000313" key="9">
    <source>
        <dbReference type="EMBL" id="ABW68799.1"/>
    </source>
</evidence>
<evidence type="ECO:0000256" key="1">
    <source>
        <dbReference type="ARBA" id="ARBA00004744"/>
    </source>
</evidence>
<sequence>MLSETEKKVIAAIQGDIPITERPYLEIAEKLDISEEALIAVLADLRDRGIIRRFGATLRHQKSGITANAMVAWKVEEDRIEDVGKVFAAFDAVSHCYRRDPVPDWPYNMYTMVHAVSEENCLETTRRMAEAAGVSDYSVLFSRRELKKTSMEYFTDEDD</sequence>
<dbReference type="InterPro" id="IPR036390">
    <property type="entry name" value="WH_DNA-bd_sf"/>
</dbReference>
<dbReference type="EMBL" id="CP000859">
    <property type="protein sequence ID" value="ABW68799.1"/>
    <property type="molecule type" value="Genomic_DNA"/>
</dbReference>
<dbReference type="RefSeq" id="WP_012176410.1">
    <property type="nucleotide sequence ID" value="NC_009943.1"/>
</dbReference>
<dbReference type="InterPro" id="IPR040523">
    <property type="entry name" value="AsnC_trans_reg2"/>
</dbReference>
<dbReference type="STRING" id="96561.Dole_2996"/>
<dbReference type="PANTHER" id="PTHR43413:SF1">
    <property type="entry name" value="SIROHEME DECARBOXYLASE NIRL SUBUNIT"/>
    <property type="match status" value="1"/>
</dbReference>
<name>A8ZZ26_DESOH</name>
<dbReference type="KEGG" id="dol:Dole_2996"/>
<dbReference type="Proteomes" id="UP000008561">
    <property type="component" value="Chromosome"/>
</dbReference>
<dbReference type="OrthoDB" id="9806536at2"/>
<reference evidence="9 10" key="1">
    <citation type="submission" date="2007-10" db="EMBL/GenBank/DDBJ databases">
        <title>Complete sequence of Desulfococcus oleovorans Hxd3.</title>
        <authorList>
            <consortium name="US DOE Joint Genome Institute"/>
            <person name="Copeland A."/>
            <person name="Lucas S."/>
            <person name="Lapidus A."/>
            <person name="Barry K."/>
            <person name="Glavina del Rio T."/>
            <person name="Dalin E."/>
            <person name="Tice H."/>
            <person name="Pitluck S."/>
            <person name="Kiss H."/>
            <person name="Brettin T."/>
            <person name="Bruce D."/>
            <person name="Detter J.C."/>
            <person name="Han C."/>
            <person name="Schmutz J."/>
            <person name="Larimer F."/>
            <person name="Land M."/>
            <person name="Hauser L."/>
            <person name="Kyrpides N."/>
            <person name="Kim E."/>
            <person name="Wawrik B."/>
            <person name="Richardson P."/>
        </authorList>
    </citation>
    <scope>NUCLEOTIDE SEQUENCE [LARGE SCALE GENOMIC DNA]</scope>
    <source>
        <strain evidence="10">DSM 6200 / JCM 39069 / Hxd3</strain>
    </source>
</reference>
<dbReference type="InterPro" id="IPR019888">
    <property type="entry name" value="Tscrpt_reg_AsnC-like"/>
</dbReference>
<dbReference type="InterPro" id="IPR050684">
    <property type="entry name" value="HTH-Siroheme_Decarb"/>
</dbReference>
<dbReference type="Gene3D" id="3.30.70.3460">
    <property type="match status" value="1"/>
</dbReference>
<evidence type="ECO:0000259" key="7">
    <source>
        <dbReference type="Pfam" id="PF17805"/>
    </source>
</evidence>
<evidence type="ECO:0000313" key="10">
    <source>
        <dbReference type="Proteomes" id="UP000008561"/>
    </source>
</evidence>
<evidence type="ECO:0000256" key="4">
    <source>
        <dbReference type="ARBA" id="ARBA00023457"/>
    </source>
</evidence>
<feature type="domain" description="Siroheme decarboxylase AsnC-like ligand binding" evidence="7">
    <location>
        <begin position="62"/>
        <end position="147"/>
    </location>
</feature>
<feature type="domain" description="Siroheme decarboxylase NirL-like HTH" evidence="8">
    <location>
        <begin position="6"/>
        <end position="52"/>
    </location>
</feature>
<evidence type="ECO:0000259" key="8">
    <source>
        <dbReference type="Pfam" id="PF22451"/>
    </source>
</evidence>
<dbReference type="HOGENOM" id="CLU_112007_0_1_7"/>
<keyword evidence="2" id="KW-0350">Heme biosynthesis</keyword>
<evidence type="ECO:0000256" key="5">
    <source>
        <dbReference type="ARBA" id="ARBA00023471"/>
    </source>
</evidence>
<dbReference type="UniPathway" id="UPA00252"/>
<dbReference type="InterPro" id="IPR053953">
    <property type="entry name" value="NirdL-like_HTH"/>
</dbReference>
<dbReference type="SMART" id="SM00344">
    <property type="entry name" value="HTH_ASNC"/>
    <property type="match status" value="1"/>
</dbReference>
<comment type="pathway">
    <text evidence="1">Porphyrin-containing compound metabolism; protoheme biosynthesis.</text>
</comment>
<dbReference type="eggNOG" id="COG1522">
    <property type="taxonomic scope" value="Bacteria"/>
</dbReference>
<proteinExistence type="inferred from homology"/>
<evidence type="ECO:0000256" key="2">
    <source>
        <dbReference type="ARBA" id="ARBA00023133"/>
    </source>
</evidence>
<evidence type="ECO:0000256" key="3">
    <source>
        <dbReference type="ARBA" id="ARBA00023239"/>
    </source>
</evidence>